<dbReference type="PANTHER" id="PTHR17630">
    <property type="entry name" value="DIENELACTONE HYDROLASE"/>
    <property type="match status" value="1"/>
</dbReference>
<dbReference type="Proteomes" id="UP000736335">
    <property type="component" value="Unassembled WGS sequence"/>
</dbReference>
<accession>A0A9P6L7V2</accession>
<evidence type="ECO:0000259" key="2">
    <source>
        <dbReference type="Pfam" id="PF01738"/>
    </source>
</evidence>
<dbReference type="InterPro" id="IPR029058">
    <property type="entry name" value="AB_hydrolase_fold"/>
</dbReference>
<feature type="region of interest" description="Disordered" evidence="1">
    <location>
        <begin position="1"/>
        <end position="32"/>
    </location>
</feature>
<dbReference type="SUPFAM" id="SSF53474">
    <property type="entry name" value="alpha/beta-Hydrolases"/>
    <property type="match status" value="1"/>
</dbReference>
<dbReference type="GO" id="GO:0016787">
    <property type="term" value="F:hydrolase activity"/>
    <property type="evidence" value="ECO:0007669"/>
    <property type="project" value="UniProtKB-KW"/>
</dbReference>
<feature type="compositionally biased region" description="Polar residues" evidence="1">
    <location>
        <begin position="1"/>
        <end position="13"/>
    </location>
</feature>
<reference evidence="3" key="1">
    <citation type="journal article" date="2020" name="Nat. Commun.">
        <title>Large-scale genome sequencing of mycorrhizal fungi provides insights into the early evolution of symbiotic traits.</title>
        <authorList>
            <person name="Miyauchi S."/>
            <person name="Kiss E."/>
            <person name="Kuo A."/>
            <person name="Drula E."/>
            <person name="Kohler A."/>
            <person name="Sanchez-Garcia M."/>
            <person name="Morin E."/>
            <person name="Andreopoulos B."/>
            <person name="Barry K.W."/>
            <person name="Bonito G."/>
            <person name="Buee M."/>
            <person name="Carver A."/>
            <person name="Chen C."/>
            <person name="Cichocki N."/>
            <person name="Clum A."/>
            <person name="Culley D."/>
            <person name="Crous P.W."/>
            <person name="Fauchery L."/>
            <person name="Girlanda M."/>
            <person name="Hayes R.D."/>
            <person name="Keri Z."/>
            <person name="LaButti K."/>
            <person name="Lipzen A."/>
            <person name="Lombard V."/>
            <person name="Magnuson J."/>
            <person name="Maillard F."/>
            <person name="Murat C."/>
            <person name="Nolan M."/>
            <person name="Ohm R.A."/>
            <person name="Pangilinan J."/>
            <person name="Pereira M.F."/>
            <person name="Perotto S."/>
            <person name="Peter M."/>
            <person name="Pfister S."/>
            <person name="Riley R."/>
            <person name="Sitrit Y."/>
            <person name="Stielow J.B."/>
            <person name="Szollosi G."/>
            <person name="Zifcakova L."/>
            <person name="Stursova M."/>
            <person name="Spatafora J.W."/>
            <person name="Tedersoo L."/>
            <person name="Vaario L.M."/>
            <person name="Yamada A."/>
            <person name="Yan M."/>
            <person name="Wang P."/>
            <person name="Xu J."/>
            <person name="Bruns T."/>
            <person name="Baldrian P."/>
            <person name="Vilgalys R."/>
            <person name="Dunand C."/>
            <person name="Henrissat B."/>
            <person name="Grigoriev I.V."/>
            <person name="Hibbett D."/>
            <person name="Nagy L.G."/>
            <person name="Martin F.M."/>
        </authorList>
    </citation>
    <scope>NUCLEOTIDE SEQUENCE</scope>
    <source>
        <strain evidence="3">UH-Tt-Lm1</strain>
    </source>
</reference>
<dbReference type="OrthoDB" id="10019231at2759"/>
<evidence type="ECO:0000313" key="4">
    <source>
        <dbReference type="Proteomes" id="UP000736335"/>
    </source>
</evidence>
<proteinExistence type="predicted"/>
<keyword evidence="3" id="KW-0378">Hydrolase</keyword>
<dbReference type="InterPro" id="IPR002925">
    <property type="entry name" value="Dienelactn_hydro"/>
</dbReference>
<dbReference type="AlphaFoldDB" id="A0A9P6L7V2"/>
<dbReference type="PANTHER" id="PTHR17630:SF44">
    <property type="entry name" value="PROTEIN AIM2"/>
    <property type="match status" value="1"/>
</dbReference>
<evidence type="ECO:0000313" key="3">
    <source>
        <dbReference type="EMBL" id="KAF9786008.1"/>
    </source>
</evidence>
<reference evidence="3" key="2">
    <citation type="submission" date="2020-11" db="EMBL/GenBank/DDBJ databases">
        <authorList>
            <consortium name="DOE Joint Genome Institute"/>
            <person name="Kuo A."/>
            <person name="Miyauchi S."/>
            <person name="Kiss E."/>
            <person name="Drula E."/>
            <person name="Kohler A."/>
            <person name="Sanchez-Garcia M."/>
            <person name="Andreopoulos B."/>
            <person name="Barry K.W."/>
            <person name="Bonito G."/>
            <person name="Buee M."/>
            <person name="Carver A."/>
            <person name="Chen C."/>
            <person name="Cichocki N."/>
            <person name="Clum A."/>
            <person name="Culley D."/>
            <person name="Crous P.W."/>
            <person name="Fauchery L."/>
            <person name="Girlanda M."/>
            <person name="Hayes R."/>
            <person name="Keri Z."/>
            <person name="Labutti K."/>
            <person name="Lipzen A."/>
            <person name="Lombard V."/>
            <person name="Magnuson J."/>
            <person name="Maillard F."/>
            <person name="Morin E."/>
            <person name="Murat C."/>
            <person name="Nolan M."/>
            <person name="Ohm R."/>
            <person name="Pangilinan J."/>
            <person name="Pereira M."/>
            <person name="Perotto S."/>
            <person name="Peter M."/>
            <person name="Riley R."/>
            <person name="Sitrit Y."/>
            <person name="Stielow B."/>
            <person name="Szollosi G."/>
            <person name="Zifcakova L."/>
            <person name="Stursova M."/>
            <person name="Spatafora J.W."/>
            <person name="Tedersoo L."/>
            <person name="Vaario L.-M."/>
            <person name="Yamada A."/>
            <person name="Yan M."/>
            <person name="Wang P."/>
            <person name="Xu J."/>
            <person name="Bruns T."/>
            <person name="Baldrian P."/>
            <person name="Vilgalys R."/>
            <person name="Henrissat B."/>
            <person name="Grigoriev I.V."/>
            <person name="Hibbett D."/>
            <person name="Nagy L.G."/>
            <person name="Martin F.M."/>
        </authorList>
    </citation>
    <scope>NUCLEOTIDE SEQUENCE</scope>
    <source>
        <strain evidence="3">UH-Tt-Lm1</strain>
    </source>
</reference>
<organism evidence="3 4">
    <name type="scientific">Thelephora terrestris</name>
    <dbReference type="NCBI Taxonomy" id="56493"/>
    <lineage>
        <taxon>Eukaryota</taxon>
        <taxon>Fungi</taxon>
        <taxon>Dikarya</taxon>
        <taxon>Basidiomycota</taxon>
        <taxon>Agaricomycotina</taxon>
        <taxon>Agaricomycetes</taxon>
        <taxon>Thelephorales</taxon>
        <taxon>Thelephoraceae</taxon>
        <taxon>Thelephora</taxon>
    </lineage>
</organism>
<dbReference type="Gene3D" id="3.40.50.1820">
    <property type="entry name" value="alpha/beta hydrolase"/>
    <property type="match status" value="1"/>
</dbReference>
<comment type="caution">
    <text evidence="3">The sequence shown here is derived from an EMBL/GenBank/DDBJ whole genome shotgun (WGS) entry which is preliminary data.</text>
</comment>
<dbReference type="Pfam" id="PF01738">
    <property type="entry name" value="DLH"/>
    <property type="match status" value="1"/>
</dbReference>
<protein>
    <submittedName>
        <fullName evidence="3">Dienelactone hydrolase endo-1-3,1,4-beta-D-glucanase</fullName>
    </submittedName>
</protein>
<gene>
    <name evidence="3" type="ORF">BJ322DRAFT_1099754</name>
</gene>
<evidence type="ECO:0000256" key="1">
    <source>
        <dbReference type="SAM" id="MobiDB-lite"/>
    </source>
</evidence>
<keyword evidence="4" id="KW-1185">Reference proteome</keyword>
<feature type="domain" description="Dienelactone hydrolase" evidence="2">
    <location>
        <begin position="32"/>
        <end position="261"/>
    </location>
</feature>
<name>A0A9P6L7V2_9AGAM</name>
<sequence length="263" mass="28956">MSCPDCTSGNSLPGSPKGTEENGVYFAKGSSQPDTKDKAVIVFTDIFGLSISNPKVIADTIAERTGFDVWVPDLFDGRIPVKPEVLDFFLPRHPGEKMGLWRKVRFYWTLLTHIPGMIGCRPAVVDPRAKEFLTKIKAEHGYKSIGVVGYCFGGAISIRLAPLDAVTSVVIAHPAPSTLDAIKAINVPVSWACAEEDDAFPKELRLQAEAHFKSRTPELQYEFVDYPGTVHGFAARPAREQPLSVEGHEKALEQTIKWFQSTL</sequence>
<dbReference type="EMBL" id="WIUZ02000006">
    <property type="protein sequence ID" value="KAF9786008.1"/>
    <property type="molecule type" value="Genomic_DNA"/>
</dbReference>